<dbReference type="RefSeq" id="WP_009619846.1">
    <property type="nucleotide sequence ID" value="NZ_BDGS01000001.1"/>
</dbReference>
<proteinExistence type="predicted"/>
<accession>A0A127MSL6</accession>
<organism evidence="1 3">
    <name type="scientific">Pseudomonas citronellolis</name>
    <dbReference type="NCBI Taxonomy" id="53408"/>
    <lineage>
        <taxon>Bacteria</taxon>
        <taxon>Pseudomonadati</taxon>
        <taxon>Pseudomonadota</taxon>
        <taxon>Gammaproteobacteria</taxon>
        <taxon>Pseudomonadales</taxon>
        <taxon>Pseudomonadaceae</taxon>
        <taxon>Pseudomonas</taxon>
    </lineage>
</organism>
<dbReference type="GeneID" id="72995853"/>
<evidence type="ECO:0000313" key="3">
    <source>
        <dbReference type="Proteomes" id="UP000077748"/>
    </source>
</evidence>
<protein>
    <submittedName>
        <fullName evidence="1">Uncharacterized protein</fullName>
    </submittedName>
</protein>
<dbReference type="EMBL" id="JARJLR010000001">
    <property type="protein sequence ID" value="MDF3840095.1"/>
    <property type="molecule type" value="Genomic_DNA"/>
</dbReference>
<evidence type="ECO:0000313" key="2">
    <source>
        <dbReference type="EMBL" id="MDF3840095.1"/>
    </source>
</evidence>
<sequence>MERLLSPQQQQEAVNVFLRLVPTLAREIELSQLASDEDLDSYRLRKGWGELCAQAKHSGLEPWLFAHMLLGTPSEELERLKALRRHMTFR</sequence>
<dbReference type="Proteomes" id="UP000077748">
    <property type="component" value="Chromosome"/>
</dbReference>
<reference evidence="2" key="2">
    <citation type="submission" date="2023-03" db="EMBL/GenBank/DDBJ databases">
        <title>Draft assemblies of triclosan tolerant bacteria isolated from returned activated sludge.</title>
        <authorList>
            <person name="Van Hamelsveld S."/>
        </authorList>
    </citation>
    <scope>NUCLEOTIDE SEQUENCE</scope>
    <source>
        <strain evidence="2">GW210015_S63</strain>
    </source>
</reference>
<gene>
    <name evidence="1" type="ORF">A9C11_13515</name>
    <name evidence="2" type="ORF">P3W55_00035</name>
</gene>
<name>A0A127MSL6_9PSED</name>
<dbReference type="KEGG" id="pcq:PcP3B5_27560"/>
<dbReference type="Proteomes" id="UP001220662">
    <property type="component" value="Unassembled WGS sequence"/>
</dbReference>
<evidence type="ECO:0000313" key="1">
    <source>
        <dbReference type="EMBL" id="ANI14948.1"/>
    </source>
</evidence>
<reference evidence="1 3" key="1">
    <citation type="submission" date="2016-05" db="EMBL/GenBank/DDBJ databases">
        <title>Genome Sequence of Pseudomonas citronellolis Strain SJTE-3, an Estrogens and Persistent Organic Pollutants degradation strain.</title>
        <authorList>
            <person name="Liang R."/>
        </authorList>
    </citation>
    <scope>NUCLEOTIDE SEQUENCE [LARGE SCALE GENOMIC DNA]</scope>
    <source>
        <strain evidence="1 3">SJTE-3</strain>
    </source>
</reference>
<dbReference type="AlphaFoldDB" id="A0A127MSL6"/>
<dbReference type="EMBL" id="CP015878">
    <property type="protein sequence ID" value="ANI14948.1"/>
    <property type="molecule type" value="Genomic_DNA"/>
</dbReference>